<reference evidence="4" key="3">
    <citation type="submission" date="2015-06" db="UniProtKB">
        <authorList>
            <consortium name="EnsemblProtists"/>
        </authorList>
    </citation>
    <scope>IDENTIFICATION</scope>
</reference>
<keyword evidence="2" id="KW-1133">Transmembrane helix</keyword>
<gene>
    <name evidence="3" type="ORF">GUITHDRAFT_156173</name>
</gene>
<accession>L1IB23</accession>
<evidence type="ECO:0000313" key="3">
    <source>
        <dbReference type="EMBL" id="EKX33050.1"/>
    </source>
</evidence>
<evidence type="ECO:0000256" key="2">
    <source>
        <dbReference type="SAM" id="Phobius"/>
    </source>
</evidence>
<reference evidence="3 5" key="1">
    <citation type="journal article" date="2012" name="Nature">
        <title>Algal genomes reveal evolutionary mosaicism and the fate of nucleomorphs.</title>
        <authorList>
            <consortium name="DOE Joint Genome Institute"/>
            <person name="Curtis B.A."/>
            <person name="Tanifuji G."/>
            <person name="Burki F."/>
            <person name="Gruber A."/>
            <person name="Irimia M."/>
            <person name="Maruyama S."/>
            <person name="Arias M.C."/>
            <person name="Ball S.G."/>
            <person name="Gile G.H."/>
            <person name="Hirakawa Y."/>
            <person name="Hopkins J.F."/>
            <person name="Kuo A."/>
            <person name="Rensing S.A."/>
            <person name="Schmutz J."/>
            <person name="Symeonidi A."/>
            <person name="Elias M."/>
            <person name="Eveleigh R.J."/>
            <person name="Herman E.K."/>
            <person name="Klute M.J."/>
            <person name="Nakayama T."/>
            <person name="Obornik M."/>
            <person name="Reyes-Prieto A."/>
            <person name="Armbrust E.V."/>
            <person name="Aves S.J."/>
            <person name="Beiko R.G."/>
            <person name="Coutinho P."/>
            <person name="Dacks J.B."/>
            <person name="Durnford D.G."/>
            <person name="Fast N.M."/>
            <person name="Green B.R."/>
            <person name="Grisdale C.J."/>
            <person name="Hempel F."/>
            <person name="Henrissat B."/>
            <person name="Hoppner M.P."/>
            <person name="Ishida K."/>
            <person name="Kim E."/>
            <person name="Koreny L."/>
            <person name="Kroth P.G."/>
            <person name="Liu Y."/>
            <person name="Malik S.B."/>
            <person name="Maier U.G."/>
            <person name="McRose D."/>
            <person name="Mock T."/>
            <person name="Neilson J.A."/>
            <person name="Onodera N.T."/>
            <person name="Poole A.M."/>
            <person name="Pritham E.J."/>
            <person name="Richards T.A."/>
            <person name="Rocap G."/>
            <person name="Roy S.W."/>
            <person name="Sarai C."/>
            <person name="Schaack S."/>
            <person name="Shirato S."/>
            <person name="Slamovits C.H."/>
            <person name="Spencer D.F."/>
            <person name="Suzuki S."/>
            <person name="Worden A.Z."/>
            <person name="Zauner S."/>
            <person name="Barry K."/>
            <person name="Bell C."/>
            <person name="Bharti A.K."/>
            <person name="Crow J.A."/>
            <person name="Grimwood J."/>
            <person name="Kramer R."/>
            <person name="Lindquist E."/>
            <person name="Lucas S."/>
            <person name="Salamov A."/>
            <person name="McFadden G.I."/>
            <person name="Lane C.E."/>
            <person name="Keeling P.J."/>
            <person name="Gray M.W."/>
            <person name="Grigoriev I.V."/>
            <person name="Archibald J.M."/>
        </authorList>
    </citation>
    <scope>NUCLEOTIDE SEQUENCE</scope>
    <source>
        <strain evidence="3 5">CCMP2712</strain>
    </source>
</reference>
<evidence type="ECO:0000313" key="4">
    <source>
        <dbReference type="EnsemblProtists" id="EKX33050"/>
    </source>
</evidence>
<dbReference type="GeneID" id="17289787"/>
<sequence>MSAMKRRSKTSAALLLPRVSSNQWKNADVLSSFASSSSLSLKRKPVVAIHSSMYITAYVAYAVAIASMMLGRISDAQGLLTFAIQLGARIEQRGRGGLIQSHEGRECKNWDGELGESSLKRMIEDARELFEFIRREGSFPKEENRSNVRLATSHQSRPSTSMRTRSSKGSSLRETTSDVGGRLLLPPRPHSALARIEHGH</sequence>
<evidence type="ECO:0000313" key="5">
    <source>
        <dbReference type="Proteomes" id="UP000011087"/>
    </source>
</evidence>
<keyword evidence="5" id="KW-1185">Reference proteome</keyword>
<reference evidence="5" key="2">
    <citation type="submission" date="2012-11" db="EMBL/GenBank/DDBJ databases">
        <authorList>
            <person name="Kuo A."/>
            <person name="Curtis B.A."/>
            <person name="Tanifuji G."/>
            <person name="Burki F."/>
            <person name="Gruber A."/>
            <person name="Irimia M."/>
            <person name="Maruyama S."/>
            <person name="Arias M.C."/>
            <person name="Ball S.G."/>
            <person name="Gile G.H."/>
            <person name="Hirakawa Y."/>
            <person name="Hopkins J.F."/>
            <person name="Rensing S.A."/>
            <person name="Schmutz J."/>
            <person name="Symeonidi A."/>
            <person name="Elias M."/>
            <person name="Eveleigh R.J."/>
            <person name="Herman E.K."/>
            <person name="Klute M.J."/>
            <person name="Nakayama T."/>
            <person name="Obornik M."/>
            <person name="Reyes-Prieto A."/>
            <person name="Armbrust E.V."/>
            <person name="Aves S.J."/>
            <person name="Beiko R.G."/>
            <person name="Coutinho P."/>
            <person name="Dacks J.B."/>
            <person name="Durnford D.G."/>
            <person name="Fast N.M."/>
            <person name="Green B.R."/>
            <person name="Grisdale C."/>
            <person name="Hempe F."/>
            <person name="Henrissat B."/>
            <person name="Hoppner M.P."/>
            <person name="Ishida K.-I."/>
            <person name="Kim E."/>
            <person name="Koreny L."/>
            <person name="Kroth P.G."/>
            <person name="Liu Y."/>
            <person name="Malik S.-B."/>
            <person name="Maier U.G."/>
            <person name="McRose D."/>
            <person name="Mock T."/>
            <person name="Neilson J.A."/>
            <person name="Onodera N.T."/>
            <person name="Poole A.M."/>
            <person name="Pritham E.J."/>
            <person name="Richards T.A."/>
            <person name="Rocap G."/>
            <person name="Roy S.W."/>
            <person name="Sarai C."/>
            <person name="Schaack S."/>
            <person name="Shirato S."/>
            <person name="Slamovits C.H."/>
            <person name="Spencer D.F."/>
            <person name="Suzuki S."/>
            <person name="Worden A.Z."/>
            <person name="Zauner S."/>
            <person name="Barry K."/>
            <person name="Bell C."/>
            <person name="Bharti A.K."/>
            <person name="Crow J.A."/>
            <person name="Grimwood J."/>
            <person name="Kramer R."/>
            <person name="Lindquist E."/>
            <person name="Lucas S."/>
            <person name="Salamov A."/>
            <person name="McFadden G.I."/>
            <person name="Lane C.E."/>
            <person name="Keeling P.J."/>
            <person name="Gray M.W."/>
            <person name="Grigoriev I.V."/>
            <person name="Archibald J.M."/>
        </authorList>
    </citation>
    <scope>NUCLEOTIDE SEQUENCE</scope>
    <source>
        <strain evidence="5">CCMP2712</strain>
    </source>
</reference>
<proteinExistence type="predicted"/>
<name>L1IB23_GUITC</name>
<dbReference type="RefSeq" id="XP_005820030.1">
    <property type="nucleotide sequence ID" value="XM_005819973.1"/>
</dbReference>
<dbReference type="PaxDb" id="55529-EKX33050"/>
<organism evidence="3">
    <name type="scientific">Guillardia theta (strain CCMP2712)</name>
    <name type="common">Cryptophyte</name>
    <dbReference type="NCBI Taxonomy" id="905079"/>
    <lineage>
        <taxon>Eukaryota</taxon>
        <taxon>Cryptophyceae</taxon>
        <taxon>Pyrenomonadales</taxon>
        <taxon>Geminigeraceae</taxon>
        <taxon>Guillardia</taxon>
    </lineage>
</organism>
<feature type="compositionally biased region" description="Polar residues" evidence="1">
    <location>
        <begin position="168"/>
        <end position="178"/>
    </location>
</feature>
<feature type="transmembrane region" description="Helical" evidence="2">
    <location>
        <begin position="45"/>
        <end position="70"/>
    </location>
</feature>
<dbReference type="EnsemblProtists" id="EKX33050">
    <property type="protein sequence ID" value="EKX33050"/>
    <property type="gene ID" value="GUITHDRAFT_156173"/>
</dbReference>
<dbReference type="AlphaFoldDB" id="L1IB23"/>
<dbReference type="Proteomes" id="UP000011087">
    <property type="component" value="Unassembled WGS sequence"/>
</dbReference>
<dbReference type="EMBL" id="JH993159">
    <property type="protein sequence ID" value="EKX33050.1"/>
    <property type="molecule type" value="Genomic_DNA"/>
</dbReference>
<keyword evidence="2" id="KW-0812">Transmembrane</keyword>
<dbReference type="HOGENOM" id="CLU_1368511_0_0_1"/>
<dbReference type="KEGG" id="gtt:GUITHDRAFT_156173"/>
<protein>
    <submittedName>
        <fullName evidence="3 4">Uncharacterized protein</fullName>
    </submittedName>
</protein>
<feature type="region of interest" description="Disordered" evidence="1">
    <location>
        <begin position="143"/>
        <end position="200"/>
    </location>
</feature>
<keyword evidence="2" id="KW-0472">Membrane</keyword>
<evidence type="ECO:0000256" key="1">
    <source>
        <dbReference type="SAM" id="MobiDB-lite"/>
    </source>
</evidence>